<keyword evidence="1" id="KW-0934">Plastid</keyword>
<protein>
    <recommendedName>
        <fullName evidence="2">Cytochrome b6-f complex subunit PetP</fullName>
    </recommendedName>
</protein>
<name>A0A8K1YV59_9FLOR</name>
<evidence type="ECO:0000313" key="1">
    <source>
        <dbReference type="EMBL" id="UEQ12254.1"/>
    </source>
</evidence>
<geneLocation type="chloroplast" evidence="1"/>
<reference evidence="1" key="1">
    <citation type="submission" date="2020-01" db="EMBL/GenBank/DDBJ databases">
        <title>The chloroplast and mitochondrion of a new freshwater red algal species from China.</title>
        <authorList>
            <person name="Fang K."/>
            <person name="Xie S."/>
        </authorList>
    </citation>
    <scope>NUCLEOTIDE SEQUENCE</scope>
    <source>
        <strain evidence="1">SAS-FKP1901</strain>
    </source>
</reference>
<gene>
    <name evidence="1" type="primary">orf9</name>
</gene>
<sequence>MKIINNFCIGQTIHLSTINESSPEKIIFNLCKKSKIKGLRYSPNNIILPIIELNDQTRIWVFPNEINHIN</sequence>
<accession>A0A8K1YV59</accession>
<evidence type="ECO:0008006" key="2">
    <source>
        <dbReference type="Google" id="ProtNLM"/>
    </source>
</evidence>
<dbReference type="EMBL" id="MN905507">
    <property type="protein sequence ID" value="UEQ12254.1"/>
    <property type="molecule type" value="Genomic_DNA"/>
</dbReference>
<proteinExistence type="predicted"/>
<dbReference type="AlphaFoldDB" id="A0A8K1YV59"/>
<organism evidence="1">
    <name type="scientific">Batrachospermum sp</name>
    <dbReference type="NCBI Taxonomy" id="31373"/>
    <lineage>
        <taxon>Eukaryota</taxon>
        <taxon>Rhodophyta</taxon>
        <taxon>Florideophyceae</taxon>
        <taxon>Nemaliophycidae</taxon>
        <taxon>Batrachospermales</taxon>
        <taxon>Batrachospermaceae</taxon>
        <taxon>Batrachospermum</taxon>
    </lineage>
</organism>
<keyword evidence="1" id="KW-0150">Chloroplast</keyword>